<protein>
    <recommendedName>
        <fullName evidence="4">Glutamate--cysteine ligase</fullName>
        <ecNumber evidence="4">6.3.2.2</ecNumber>
    </recommendedName>
</protein>
<dbReference type="GO" id="GO:0005524">
    <property type="term" value="F:ATP binding"/>
    <property type="evidence" value="ECO:0007669"/>
    <property type="project" value="UniProtKB-UniRule"/>
</dbReference>
<evidence type="ECO:0000256" key="4">
    <source>
        <dbReference type="PIRNR" id="PIRNR017901"/>
    </source>
</evidence>
<dbReference type="PANTHER" id="PTHR34378:SF1">
    <property type="entry name" value="GLUTAMATE--CYSTEINE LIGASE, CHLOROPLASTIC"/>
    <property type="match status" value="1"/>
</dbReference>
<dbReference type="EC" id="6.3.2.2" evidence="4"/>
<dbReference type="RefSeq" id="WP_006987839.1">
    <property type="nucleotide sequence ID" value="NZ_JH594606.1"/>
</dbReference>
<comment type="catalytic activity">
    <reaction evidence="4">
        <text>L-cysteine + L-glutamate + ATP = gamma-L-glutamyl-L-cysteine + ADP + phosphate + H(+)</text>
        <dbReference type="Rhea" id="RHEA:13285"/>
        <dbReference type="ChEBI" id="CHEBI:15378"/>
        <dbReference type="ChEBI" id="CHEBI:29985"/>
        <dbReference type="ChEBI" id="CHEBI:30616"/>
        <dbReference type="ChEBI" id="CHEBI:35235"/>
        <dbReference type="ChEBI" id="CHEBI:43474"/>
        <dbReference type="ChEBI" id="CHEBI:58173"/>
        <dbReference type="ChEBI" id="CHEBI:456216"/>
        <dbReference type="EC" id="6.3.2.2"/>
    </reaction>
</comment>
<dbReference type="EMBL" id="JH594606">
    <property type="protein sequence ID" value="EHQ01517.1"/>
    <property type="molecule type" value="Genomic_DNA"/>
</dbReference>
<proteinExistence type="inferred from homology"/>
<dbReference type="OrthoDB" id="9769628at2"/>
<reference evidence="6" key="1">
    <citation type="journal article" date="2012" name="Stand. Genomic Sci.">
        <title>Genome sequence of the Antarctic rhodopsins-containing flavobacterium Gillisia limnaea type strain (R-8282(T)).</title>
        <authorList>
            <person name="Riedel T."/>
            <person name="Held B."/>
            <person name="Nolan M."/>
            <person name="Lucas S."/>
            <person name="Lapidus A."/>
            <person name="Tice H."/>
            <person name="Del Rio T.G."/>
            <person name="Cheng J.F."/>
            <person name="Han C."/>
            <person name="Tapia R."/>
            <person name="Goodwin L.A."/>
            <person name="Pitluck S."/>
            <person name="Liolios K."/>
            <person name="Mavromatis K."/>
            <person name="Pagani I."/>
            <person name="Ivanova N."/>
            <person name="Mikhailova N."/>
            <person name="Pati A."/>
            <person name="Chen A."/>
            <person name="Palaniappan K."/>
            <person name="Land M."/>
            <person name="Rohde M."/>
            <person name="Tindall B.J."/>
            <person name="Detter J.C."/>
            <person name="Goker M."/>
            <person name="Bristow J."/>
            <person name="Eisen J.A."/>
            <person name="Markowitz V."/>
            <person name="Hugenholtz P."/>
            <person name="Kyrpides N.C."/>
            <person name="Klenk H.P."/>
            <person name="Woyke T."/>
        </authorList>
    </citation>
    <scope>NUCLEOTIDE SEQUENCE [LARGE SCALE GENOMIC DNA]</scope>
    <source>
        <strain evidence="6">DSM 15749 / LMG 21470 / R-8282</strain>
    </source>
</reference>
<keyword evidence="1 4" id="KW-0436">Ligase</keyword>
<keyword evidence="3 4" id="KW-0067">ATP-binding</keyword>
<dbReference type="SUPFAM" id="SSF55931">
    <property type="entry name" value="Glutamine synthetase/guanido kinase"/>
    <property type="match status" value="1"/>
</dbReference>
<dbReference type="PIRSF" id="PIRSF017901">
    <property type="entry name" value="GCL"/>
    <property type="match status" value="1"/>
</dbReference>
<accession>H2BSY7</accession>
<organism evidence="5 6">
    <name type="scientific">Gillisia limnaea (strain DSM 15749 / LMG 21470 / R-8282)</name>
    <dbReference type="NCBI Taxonomy" id="865937"/>
    <lineage>
        <taxon>Bacteria</taxon>
        <taxon>Pseudomonadati</taxon>
        <taxon>Bacteroidota</taxon>
        <taxon>Flavobacteriia</taxon>
        <taxon>Flavobacteriales</taxon>
        <taxon>Flavobacteriaceae</taxon>
        <taxon>Gillisia</taxon>
    </lineage>
</organism>
<name>H2BSY7_GILLR</name>
<dbReference type="HOGENOM" id="CLU_598209_0_0_10"/>
<keyword evidence="2 4" id="KW-0547">Nucleotide-binding</keyword>
<evidence type="ECO:0000256" key="3">
    <source>
        <dbReference type="ARBA" id="ARBA00022840"/>
    </source>
</evidence>
<dbReference type="PANTHER" id="PTHR34378">
    <property type="entry name" value="GLUTAMATE--CYSTEINE LIGASE, CHLOROPLASTIC"/>
    <property type="match status" value="1"/>
</dbReference>
<comment type="similarity">
    <text evidence="4">Belongs to the glutamate--cysteine ligase type 2 family. EgtA subfamily.</text>
</comment>
<sequence length="457" mass="52692">MNQKTLTHQCCREYLEETIFGTTSFPNPEVWEKEIGLLGIELEIFPFKISEGLPVPIRIQDETIKLLDILINASATIAGKAIYEEEGKNKNLLKKIEFPNGDNFQFEPGGQIEICINPCKNLRELEGRIKAKQNLLSKITSEYGIHFAQYGTNPWFGTEDLGLQIPKQRYLNLQNYLDAISPFGRKMMRLTGSLQVNLDLGRDEDTRIKRIVAANLLSPFATAIFANSPVAAGKINGFKSYRSNIWQQLDPKRTGLLPLEKIIKSWKKEDVVGEYLKFALNAPLIYIGENPEHILASEYTFDHWLQHPINDHSPKITDFINHLSLLFPEVRLRKYLEIRSVDAPPKEWQMLPVYFYTGLLYSNLVLDKTLKLLMPKQENIKQMLTESVNGFINDDLYHLSREVMKLAIEGFLGLPSKFKDKTQVESMVSFYEKYTSKRRCFADDSIEFFNKNNYIKC</sequence>
<evidence type="ECO:0000256" key="1">
    <source>
        <dbReference type="ARBA" id="ARBA00022598"/>
    </source>
</evidence>
<keyword evidence="6" id="KW-1185">Reference proteome</keyword>
<dbReference type="GO" id="GO:0004357">
    <property type="term" value="F:glutamate-cysteine ligase activity"/>
    <property type="evidence" value="ECO:0007669"/>
    <property type="project" value="UniProtKB-UniRule"/>
</dbReference>
<evidence type="ECO:0000313" key="5">
    <source>
        <dbReference type="EMBL" id="EHQ01517.1"/>
    </source>
</evidence>
<dbReference type="InterPro" id="IPR006336">
    <property type="entry name" value="GCS2"/>
</dbReference>
<dbReference type="InterPro" id="IPR014746">
    <property type="entry name" value="Gln_synth/guanido_kin_cat_dom"/>
</dbReference>
<dbReference type="InterPro" id="IPR035434">
    <property type="entry name" value="GCL_bact_plant"/>
</dbReference>
<dbReference type="AlphaFoldDB" id="H2BSY7"/>
<dbReference type="Pfam" id="PF04107">
    <property type="entry name" value="GCS2"/>
    <property type="match status" value="1"/>
</dbReference>
<dbReference type="eggNOG" id="COG3572">
    <property type="taxonomic scope" value="Bacteria"/>
</dbReference>
<evidence type="ECO:0000256" key="2">
    <source>
        <dbReference type="ARBA" id="ARBA00022741"/>
    </source>
</evidence>
<dbReference type="Proteomes" id="UP000003844">
    <property type="component" value="Unassembled WGS sequence"/>
</dbReference>
<dbReference type="GO" id="GO:0006750">
    <property type="term" value="P:glutathione biosynthetic process"/>
    <property type="evidence" value="ECO:0007669"/>
    <property type="project" value="UniProtKB-UniRule"/>
</dbReference>
<gene>
    <name evidence="5" type="ORF">Gilli_0820</name>
</gene>
<dbReference type="STRING" id="865937.Gilli_0820"/>
<comment type="function">
    <text evidence="4">Catalyzes the synthesis of gamma-glutamylcysteine (gamma-GC).</text>
</comment>
<evidence type="ECO:0000313" key="6">
    <source>
        <dbReference type="Proteomes" id="UP000003844"/>
    </source>
</evidence>
<dbReference type="Gene3D" id="3.30.590.20">
    <property type="match status" value="1"/>
</dbReference>